<comment type="caution">
    <text evidence="4">The sequence shown here is derived from an EMBL/GenBank/DDBJ whole genome shotgun (WGS) entry which is preliminary data.</text>
</comment>
<dbReference type="Pfam" id="PF00589">
    <property type="entry name" value="Phage_integrase"/>
    <property type="match status" value="1"/>
</dbReference>
<organism evidence="4 5">
    <name type="scientific">Halosegnis rubeus</name>
    <dbReference type="NCBI Taxonomy" id="2212850"/>
    <lineage>
        <taxon>Archaea</taxon>
        <taxon>Methanobacteriati</taxon>
        <taxon>Methanobacteriota</taxon>
        <taxon>Stenosarchaea group</taxon>
        <taxon>Halobacteria</taxon>
        <taxon>Halobacteriales</taxon>
        <taxon>Natronomonadaceae</taxon>
        <taxon>Halosegnis</taxon>
    </lineage>
</organism>
<gene>
    <name evidence="4" type="ORF">DM867_03355</name>
</gene>
<dbReference type="CDD" id="cd00397">
    <property type="entry name" value="DNA_BRE_C"/>
    <property type="match status" value="1"/>
</dbReference>
<dbReference type="InterPro" id="IPR013762">
    <property type="entry name" value="Integrase-like_cat_sf"/>
</dbReference>
<sequence length="493" mass="56755">MTTNPDEYETHHEEYLQKQKDILSEELRSEHSGKVLDFLYDRDEDLAPSTARNYARELRFLIKYTYDNDGFEPEPEEWTSNDWNRLIRRVSRERGIGDGTKRNTCYAARAFVHWLVETPADKSEIDAPSTTHEKVDKETVLKPGEVVSLIEATRTARDAAVIAVMYEAALRRTALVQLDVKHYQEDPFARIEVPQKVGVKTGGGRERPISWSQGYLDNWMSQHPNADDPDAPLFCSIRDRDNHSRLSSHAIYTMMQRTGERTDIDSERINPHALRHARATEMRKSDQFGKNDIELVLGWADSTPMHARYEHATSMEEATRTAKKMGIDVGGDDDSQIKDCPRCDTKLPPQSRYCPTCTLKIDGKAPEWWQLFDAVCKDTDPVKKRYGALPSAVPELHDLSPQELDHIQNVYLIAEQQMYDHNSDIEIEQHPYDDVGEFETEEEANSAMEIVREVQNQLASIYEDSPYEFDFIDSVDEVELEAYLETKKAEEDE</sequence>
<dbReference type="RefSeq" id="WP_152133705.1">
    <property type="nucleotide sequence ID" value="NZ_QKKZ01000001.1"/>
</dbReference>
<keyword evidence="2" id="KW-0233">DNA recombination</keyword>
<proteinExistence type="predicted"/>
<evidence type="ECO:0000256" key="2">
    <source>
        <dbReference type="ARBA" id="ARBA00023172"/>
    </source>
</evidence>
<dbReference type="EMBL" id="QKKZ01000001">
    <property type="protein sequence ID" value="KAB7516189.1"/>
    <property type="molecule type" value="Genomic_DNA"/>
</dbReference>
<dbReference type="Gene3D" id="1.10.150.130">
    <property type="match status" value="1"/>
</dbReference>
<dbReference type="AlphaFoldDB" id="A0A5N5UCZ9"/>
<dbReference type="InterPro" id="IPR002104">
    <property type="entry name" value="Integrase_catalytic"/>
</dbReference>
<dbReference type="PANTHER" id="PTHR30349">
    <property type="entry name" value="PHAGE INTEGRASE-RELATED"/>
    <property type="match status" value="1"/>
</dbReference>
<evidence type="ECO:0000313" key="5">
    <source>
        <dbReference type="Proteomes" id="UP000326865"/>
    </source>
</evidence>
<dbReference type="SUPFAM" id="SSF56349">
    <property type="entry name" value="DNA breaking-rejoining enzymes"/>
    <property type="match status" value="1"/>
</dbReference>
<keyword evidence="5" id="KW-1185">Reference proteome</keyword>
<dbReference type="InterPro" id="IPR050090">
    <property type="entry name" value="Tyrosine_recombinase_XerCD"/>
</dbReference>
<dbReference type="GO" id="GO:0006310">
    <property type="term" value="P:DNA recombination"/>
    <property type="evidence" value="ECO:0007669"/>
    <property type="project" value="UniProtKB-KW"/>
</dbReference>
<evidence type="ECO:0000256" key="1">
    <source>
        <dbReference type="ARBA" id="ARBA00023125"/>
    </source>
</evidence>
<dbReference type="PANTHER" id="PTHR30349:SF87">
    <property type="entry name" value="TRANSPOSASE A"/>
    <property type="match status" value="1"/>
</dbReference>
<reference evidence="4 5" key="1">
    <citation type="submission" date="2019-10" db="EMBL/GenBank/DDBJ databases">
        <title>Unraveling microbial dark matter from salterns through culturing: the case of the genus Halosegnis.</title>
        <authorList>
            <person name="Duran-Viseras A."/>
            <person name="Andrei A.-S."/>
            <person name="Vera-Gargallo B."/>
            <person name="Ghai R."/>
            <person name="Sanchez-Porro C."/>
            <person name="Ventosa A."/>
        </authorList>
    </citation>
    <scope>NUCLEOTIDE SEQUENCE [LARGE SCALE GENOMIC DNA]</scope>
    <source>
        <strain evidence="4 5">F18-79</strain>
    </source>
</reference>
<protein>
    <submittedName>
        <fullName evidence="4">Tyrosine-type recombinase/integrase</fullName>
    </submittedName>
</protein>
<dbReference type="InterPro" id="IPR010998">
    <property type="entry name" value="Integrase_recombinase_N"/>
</dbReference>
<dbReference type="Proteomes" id="UP000326865">
    <property type="component" value="Unassembled WGS sequence"/>
</dbReference>
<dbReference type="GO" id="GO:0015074">
    <property type="term" value="P:DNA integration"/>
    <property type="evidence" value="ECO:0007669"/>
    <property type="project" value="InterPro"/>
</dbReference>
<accession>A0A5N5UCZ9</accession>
<name>A0A5N5UCZ9_9EURY</name>
<keyword evidence="1" id="KW-0238">DNA-binding</keyword>
<dbReference type="GO" id="GO:0003677">
    <property type="term" value="F:DNA binding"/>
    <property type="evidence" value="ECO:0007669"/>
    <property type="project" value="UniProtKB-KW"/>
</dbReference>
<dbReference type="InterPro" id="IPR011010">
    <property type="entry name" value="DNA_brk_join_enz"/>
</dbReference>
<dbReference type="Gene3D" id="1.10.443.10">
    <property type="entry name" value="Intergrase catalytic core"/>
    <property type="match status" value="1"/>
</dbReference>
<dbReference type="PROSITE" id="PS51898">
    <property type="entry name" value="TYR_RECOMBINASE"/>
    <property type="match status" value="1"/>
</dbReference>
<evidence type="ECO:0000259" key="3">
    <source>
        <dbReference type="PROSITE" id="PS51898"/>
    </source>
</evidence>
<evidence type="ECO:0000313" key="4">
    <source>
        <dbReference type="EMBL" id="KAB7516189.1"/>
    </source>
</evidence>
<feature type="domain" description="Tyr recombinase" evidence="3">
    <location>
        <begin position="135"/>
        <end position="323"/>
    </location>
</feature>